<dbReference type="Gene3D" id="3.40.50.10050">
    <property type="entry name" value="Translation initiation factor IF- 2, domain 3"/>
    <property type="match status" value="1"/>
</dbReference>
<evidence type="ECO:0000313" key="13">
    <source>
        <dbReference type="Proteomes" id="UP000318017"/>
    </source>
</evidence>
<dbReference type="GO" id="GO:0003743">
    <property type="term" value="F:translation initiation factor activity"/>
    <property type="evidence" value="ECO:0007669"/>
    <property type="project" value="UniProtKB-UniRule"/>
</dbReference>
<evidence type="ECO:0000256" key="4">
    <source>
        <dbReference type="ARBA" id="ARBA00022741"/>
    </source>
</evidence>
<dbReference type="InterPro" id="IPR000178">
    <property type="entry name" value="TF_IF2_bacterial-like"/>
</dbReference>
<dbReference type="Gene3D" id="3.40.50.300">
    <property type="entry name" value="P-loop containing nucleotide triphosphate hydrolases"/>
    <property type="match status" value="1"/>
</dbReference>
<dbReference type="AlphaFoldDB" id="A0A518GGR1"/>
<evidence type="ECO:0000259" key="11">
    <source>
        <dbReference type="PROSITE" id="PS51722"/>
    </source>
</evidence>
<dbReference type="Proteomes" id="UP000318017">
    <property type="component" value="Chromosome"/>
</dbReference>
<evidence type="ECO:0000256" key="10">
    <source>
        <dbReference type="SAM" id="MobiDB-lite"/>
    </source>
</evidence>
<dbReference type="FunFam" id="2.40.30.10:FF:000054">
    <property type="entry name" value="Translation initiation factor IF-2"/>
    <property type="match status" value="1"/>
</dbReference>
<dbReference type="GO" id="GO:0005525">
    <property type="term" value="F:GTP binding"/>
    <property type="evidence" value="ECO:0007669"/>
    <property type="project" value="UniProtKB-KW"/>
</dbReference>
<accession>A0A518GGR1</accession>
<dbReference type="InterPro" id="IPR000795">
    <property type="entry name" value="T_Tr_GTP-bd_dom"/>
</dbReference>
<feature type="binding site" evidence="8">
    <location>
        <begin position="495"/>
        <end position="502"/>
    </location>
    <ligand>
        <name>GTP</name>
        <dbReference type="ChEBI" id="CHEBI:37565"/>
    </ligand>
</feature>
<dbReference type="FunFam" id="2.40.30.10:FF:000008">
    <property type="entry name" value="Translation initiation factor IF-2"/>
    <property type="match status" value="1"/>
</dbReference>
<keyword evidence="13" id="KW-1185">Reference proteome</keyword>
<dbReference type="CDD" id="cd03702">
    <property type="entry name" value="IF2_mtIF2_II"/>
    <property type="match status" value="1"/>
</dbReference>
<keyword evidence="8" id="KW-0963">Cytoplasm</keyword>
<dbReference type="PANTHER" id="PTHR43381">
    <property type="entry name" value="TRANSLATION INITIATION FACTOR IF-2-RELATED"/>
    <property type="match status" value="1"/>
</dbReference>
<evidence type="ECO:0000256" key="7">
    <source>
        <dbReference type="ARBA" id="ARBA00025162"/>
    </source>
</evidence>
<dbReference type="PROSITE" id="PS51722">
    <property type="entry name" value="G_TR_2"/>
    <property type="match status" value="1"/>
</dbReference>
<feature type="compositionally biased region" description="Polar residues" evidence="10">
    <location>
        <begin position="75"/>
        <end position="89"/>
    </location>
</feature>
<feature type="binding site" evidence="8">
    <location>
        <begin position="595"/>
        <end position="598"/>
    </location>
    <ligand>
        <name>GTP</name>
        <dbReference type="ChEBI" id="CHEBI:37565"/>
    </ligand>
</feature>
<evidence type="ECO:0000256" key="9">
    <source>
        <dbReference type="RuleBase" id="RU000644"/>
    </source>
</evidence>
<dbReference type="PANTHER" id="PTHR43381:SF5">
    <property type="entry name" value="TR-TYPE G DOMAIN-CONTAINING PROTEIN"/>
    <property type="match status" value="1"/>
</dbReference>
<name>A0A518GGR1_9BACT</name>
<organism evidence="12 13">
    <name type="scientific">Aureliella helgolandensis</name>
    <dbReference type="NCBI Taxonomy" id="2527968"/>
    <lineage>
        <taxon>Bacteria</taxon>
        <taxon>Pseudomonadati</taxon>
        <taxon>Planctomycetota</taxon>
        <taxon>Planctomycetia</taxon>
        <taxon>Pirellulales</taxon>
        <taxon>Pirellulaceae</taxon>
        <taxon>Aureliella</taxon>
    </lineage>
</organism>
<gene>
    <name evidence="8 12" type="primary">infB</name>
    <name evidence="12" type="ORF">Q31a_61630</name>
</gene>
<dbReference type="CDD" id="cd03692">
    <property type="entry name" value="mtIF2_IVc"/>
    <property type="match status" value="1"/>
</dbReference>
<dbReference type="CDD" id="cd01887">
    <property type="entry name" value="IF2_eIF5B"/>
    <property type="match status" value="1"/>
</dbReference>
<evidence type="ECO:0000256" key="6">
    <source>
        <dbReference type="ARBA" id="ARBA00023134"/>
    </source>
</evidence>
<dbReference type="FunFam" id="3.40.50.10050:FF:000001">
    <property type="entry name" value="Translation initiation factor IF-2"/>
    <property type="match status" value="1"/>
</dbReference>
<feature type="compositionally biased region" description="Low complexity" evidence="10">
    <location>
        <begin position="137"/>
        <end position="173"/>
    </location>
</feature>
<dbReference type="Pfam" id="PF00009">
    <property type="entry name" value="GTP_EFTU"/>
    <property type="match status" value="1"/>
</dbReference>
<dbReference type="InterPro" id="IPR023115">
    <property type="entry name" value="TIF_IF2_dom3"/>
</dbReference>
<dbReference type="InterPro" id="IPR044145">
    <property type="entry name" value="IF2_II"/>
</dbReference>
<comment type="similarity">
    <text evidence="1 8 9">Belongs to the TRAFAC class translation factor GTPase superfamily. Classic translation factor GTPase family. IF-2 subfamily.</text>
</comment>
<dbReference type="KEGG" id="ahel:Q31a_61630"/>
<dbReference type="Pfam" id="PF22042">
    <property type="entry name" value="EF-G_D2"/>
    <property type="match status" value="1"/>
</dbReference>
<comment type="subcellular location">
    <subcellularLocation>
        <location evidence="8">Cytoplasm</location>
    </subcellularLocation>
</comment>
<evidence type="ECO:0000256" key="2">
    <source>
        <dbReference type="ARBA" id="ARBA00020675"/>
    </source>
</evidence>
<dbReference type="InterPro" id="IPR006847">
    <property type="entry name" value="IF2_N"/>
</dbReference>
<dbReference type="RefSeq" id="WP_145085661.1">
    <property type="nucleotide sequence ID" value="NZ_CP036298.1"/>
</dbReference>
<feature type="compositionally biased region" description="Basic and acidic residues" evidence="10">
    <location>
        <begin position="214"/>
        <end position="243"/>
    </location>
</feature>
<evidence type="ECO:0000256" key="1">
    <source>
        <dbReference type="ARBA" id="ARBA00007733"/>
    </source>
</evidence>
<dbReference type="InterPro" id="IPR053905">
    <property type="entry name" value="EF-G-like_DII"/>
</dbReference>
<dbReference type="OrthoDB" id="9811804at2"/>
<dbReference type="SUPFAM" id="SSF52156">
    <property type="entry name" value="Initiation factor IF2/eIF5b, domain 3"/>
    <property type="match status" value="1"/>
</dbReference>
<dbReference type="InterPro" id="IPR015760">
    <property type="entry name" value="TIF_IF2"/>
</dbReference>
<keyword evidence="3 8" id="KW-0396">Initiation factor</keyword>
<dbReference type="NCBIfam" id="TIGR00487">
    <property type="entry name" value="IF-2"/>
    <property type="match status" value="1"/>
</dbReference>
<feature type="compositionally biased region" description="Acidic residues" evidence="10">
    <location>
        <begin position="178"/>
        <end position="189"/>
    </location>
</feature>
<feature type="region of interest" description="Disordered" evidence="10">
    <location>
        <begin position="51"/>
        <end position="399"/>
    </location>
</feature>
<feature type="compositionally biased region" description="Low complexity" evidence="10">
    <location>
        <begin position="116"/>
        <end position="125"/>
    </location>
</feature>
<dbReference type="InterPro" id="IPR009000">
    <property type="entry name" value="Transl_B-barrel_sf"/>
</dbReference>
<evidence type="ECO:0000313" key="12">
    <source>
        <dbReference type="EMBL" id="QDV27770.1"/>
    </source>
</evidence>
<dbReference type="EMBL" id="CP036298">
    <property type="protein sequence ID" value="QDV27770.1"/>
    <property type="molecule type" value="Genomic_DNA"/>
</dbReference>
<dbReference type="InterPro" id="IPR027417">
    <property type="entry name" value="P-loop_NTPase"/>
</dbReference>
<dbReference type="Pfam" id="PF11987">
    <property type="entry name" value="IF-2"/>
    <property type="match status" value="1"/>
</dbReference>
<reference evidence="12 13" key="1">
    <citation type="submission" date="2019-02" db="EMBL/GenBank/DDBJ databases">
        <title>Deep-cultivation of Planctomycetes and their phenomic and genomic characterization uncovers novel biology.</title>
        <authorList>
            <person name="Wiegand S."/>
            <person name="Jogler M."/>
            <person name="Boedeker C."/>
            <person name="Pinto D."/>
            <person name="Vollmers J."/>
            <person name="Rivas-Marin E."/>
            <person name="Kohn T."/>
            <person name="Peeters S.H."/>
            <person name="Heuer A."/>
            <person name="Rast P."/>
            <person name="Oberbeckmann S."/>
            <person name="Bunk B."/>
            <person name="Jeske O."/>
            <person name="Meyerdierks A."/>
            <person name="Storesund J.E."/>
            <person name="Kallscheuer N."/>
            <person name="Luecker S."/>
            <person name="Lage O.M."/>
            <person name="Pohl T."/>
            <person name="Merkel B.J."/>
            <person name="Hornburger P."/>
            <person name="Mueller R.-W."/>
            <person name="Bruemmer F."/>
            <person name="Labrenz M."/>
            <person name="Spormann A.M."/>
            <person name="Op den Camp H."/>
            <person name="Overmann J."/>
            <person name="Amann R."/>
            <person name="Jetten M.S.M."/>
            <person name="Mascher T."/>
            <person name="Medema M.H."/>
            <person name="Devos D.P."/>
            <person name="Kaster A.-K."/>
            <person name="Ovreas L."/>
            <person name="Rohde M."/>
            <person name="Galperin M.Y."/>
            <person name="Jogler C."/>
        </authorList>
    </citation>
    <scope>NUCLEOTIDE SEQUENCE [LARGE SCALE GENOMIC DNA]</scope>
    <source>
        <strain evidence="12 13">Q31a</strain>
    </source>
</reference>
<evidence type="ECO:0000256" key="8">
    <source>
        <dbReference type="HAMAP-Rule" id="MF_00100"/>
    </source>
</evidence>
<evidence type="ECO:0000256" key="3">
    <source>
        <dbReference type="ARBA" id="ARBA00022540"/>
    </source>
</evidence>
<feature type="compositionally biased region" description="Basic and acidic residues" evidence="10">
    <location>
        <begin position="91"/>
        <end position="100"/>
    </location>
</feature>
<feature type="domain" description="Tr-type G" evidence="11">
    <location>
        <begin position="486"/>
        <end position="659"/>
    </location>
</feature>
<dbReference type="InterPro" id="IPR036925">
    <property type="entry name" value="TIF_IF2_dom3_sf"/>
</dbReference>
<evidence type="ECO:0000256" key="5">
    <source>
        <dbReference type="ARBA" id="ARBA00022917"/>
    </source>
</evidence>
<keyword evidence="4 8" id="KW-0547">Nucleotide-binding</keyword>
<dbReference type="NCBIfam" id="TIGR00231">
    <property type="entry name" value="small_GTP"/>
    <property type="match status" value="1"/>
</dbReference>
<dbReference type="Pfam" id="PF04760">
    <property type="entry name" value="IF2_N"/>
    <property type="match status" value="1"/>
</dbReference>
<feature type="compositionally biased region" description="Basic and acidic residues" evidence="10">
    <location>
        <begin position="328"/>
        <end position="350"/>
    </location>
</feature>
<sequence>MPKRIYALAKELTMDSKDLVDLCTKIGILNKGSALASLDDDEVQRIEKHLADKAAVASKPQPAPTTSKAKDLTPTRPSTGPLTRSTSVDTGKIRALDARPKPSSPQPAGKPEELASKAAATEAPATSGDTAETVPDAAPSTPEEATTTAPSAAQPTGTAKATAPVADTTADVPSGSETEADAETEDSNQESEGPKGISRGSYNPISPGGGGRIRSLDARRPSGSDSKPEQADERRKPPQRREPVINLARLPSGRQTPVPPPKSNEPAPQRPEIRFTKDDISGQKQGMKAPLQELEQQNTAKESRGKGKTAGTAASGTAGSGGLTQFKADADRAKGKFRKGDDDDDKDLRGKKASSGIAAARSERKRRGRGSLDSNDDDRRSYRGGRRLVRKGTNTAAPRKENVTLELPCSVRSFSEAAGVPAGRVIGTLMQMGHGVTINASLDAELAELLAAELGVELEFRQAASLEEDVVQAIEEHEDTAESLVTRPPIVTFLGHVDHGKTSLLDYLIGTSVVSGEAGGITQHIRAYQIEKDGRVVSFVDTPGHEAFTEMRARGANVTDIAVVVIAADDGIMPQTAEAIVHAKAAEVPIVVALNKIDLPGVDQNRILTQMTEHGLTPSEWGGDVEVVRTSAISGEGMDELLETLLTVAELHDFRANPNRRAVGVCLESEQASDKGVIAKFIVQNGTLNVGDIVLCGSSHGRIKAMYDTLKPNLQLKSAGPTVPVNITGLDMPPGAGERFYVLDDIAQARSLAETREDTSRAQSLSGTSPKVSFEAFQDMLQSGRLGVVEDKVELNIILRADARGSLEAIEKELSKLEHPEVQIRLLQRSVGGISVADVTLASASGAVIVGFNVIPDENARSMADDRHVEIRRYDIIYKLAEDIKAIIEGRLRPEERIVELGRALVKTVFNITRVGAVAGCYVAQGSIERGCRIRVNRDGRTIGDYALDSVKRHKDDVKEVPRGMECGIKLHGFNDLKQDDVLEAYRIEEVARKLD</sequence>
<feature type="region of interest" description="G-domain" evidence="8">
    <location>
        <begin position="489"/>
        <end position="637"/>
    </location>
</feature>
<dbReference type="InterPro" id="IPR005225">
    <property type="entry name" value="Small_GTP-bd"/>
</dbReference>
<keyword evidence="5 8" id="KW-0648">Protein biosynthesis</keyword>
<dbReference type="HAMAP" id="MF_00100_B">
    <property type="entry name" value="IF_2_B"/>
    <property type="match status" value="1"/>
</dbReference>
<comment type="function">
    <text evidence="7 8 9">One of the essential components for the initiation of protein synthesis. Protects formylmethionyl-tRNA from spontaneous hydrolysis and promotes its binding to the 30S ribosomal subunits. Also involved in the hydrolysis of GTP during the formation of the 70S ribosomal complex.</text>
</comment>
<dbReference type="SUPFAM" id="SSF52540">
    <property type="entry name" value="P-loop containing nucleoside triphosphate hydrolases"/>
    <property type="match status" value="1"/>
</dbReference>
<protein>
    <recommendedName>
        <fullName evidence="2 8">Translation initiation factor IF-2</fullName>
    </recommendedName>
</protein>
<dbReference type="Gene3D" id="1.10.10.2480">
    <property type="match status" value="1"/>
</dbReference>
<dbReference type="Gene3D" id="2.40.30.10">
    <property type="entry name" value="Translation factors"/>
    <property type="match status" value="2"/>
</dbReference>
<dbReference type="GO" id="GO:0003924">
    <property type="term" value="F:GTPase activity"/>
    <property type="evidence" value="ECO:0007669"/>
    <property type="project" value="UniProtKB-UniRule"/>
</dbReference>
<dbReference type="FunFam" id="3.40.50.300:FF:000019">
    <property type="entry name" value="Translation initiation factor IF-2"/>
    <property type="match status" value="1"/>
</dbReference>
<feature type="compositionally biased region" description="Basic and acidic residues" evidence="10">
    <location>
        <begin position="271"/>
        <end position="281"/>
    </location>
</feature>
<dbReference type="SUPFAM" id="SSF50447">
    <property type="entry name" value="Translation proteins"/>
    <property type="match status" value="2"/>
</dbReference>
<proteinExistence type="inferred from homology"/>
<keyword evidence="6 8" id="KW-0342">GTP-binding</keyword>
<dbReference type="GO" id="GO:0005829">
    <property type="term" value="C:cytosol"/>
    <property type="evidence" value="ECO:0007669"/>
    <property type="project" value="TreeGrafter"/>
</dbReference>
<feature type="binding site" evidence="8">
    <location>
        <begin position="541"/>
        <end position="545"/>
    </location>
    <ligand>
        <name>GTP</name>
        <dbReference type="ChEBI" id="CHEBI:37565"/>
    </ligand>
</feature>